<proteinExistence type="predicted"/>
<evidence type="ECO:0000256" key="5">
    <source>
        <dbReference type="SAM" id="MobiDB-lite"/>
    </source>
</evidence>
<gene>
    <name evidence="8" type="ORF">I316_06329</name>
</gene>
<dbReference type="InterPro" id="IPR036259">
    <property type="entry name" value="MFS_trans_sf"/>
</dbReference>
<dbReference type="Proteomes" id="UP000092666">
    <property type="component" value="Unassembled WGS sequence"/>
</dbReference>
<name>A0A1B9GLL7_9TREE</name>
<feature type="transmembrane region" description="Helical" evidence="6">
    <location>
        <begin position="225"/>
        <end position="245"/>
    </location>
</feature>
<feature type="transmembrane region" description="Helical" evidence="6">
    <location>
        <begin position="503"/>
        <end position="528"/>
    </location>
</feature>
<feature type="transmembrane region" description="Helical" evidence="6">
    <location>
        <begin position="447"/>
        <end position="466"/>
    </location>
</feature>
<dbReference type="InterPro" id="IPR011701">
    <property type="entry name" value="MFS"/>
</dbReference>
<dbReference type="PANTHER" id="PTHR23502">
    <property type="entry name" value="MAJOR FACILITATOR SUPERFAMILY"/>
    <property type="match status" value="1"/>
</dbReference>
<feature type="compositionally biased region" description="Low complexity" evidence="5">
    <location>
        <begin position="72"/>
        <end position="90"/>
    </location>
</feature>
<dbReference type="Gene3D" id="1.20.1250.20">
    <property type="entry name" value="MFS general substrate transporter like domains"/>
    <property type="match status" value="1"/>
</dbReference>
<feature type="transmembrane region" description="Helical" evidence="6">
    <location>
        <begin position="131"/>
        <end position="150"/>
    </location>
</feature>
<keyword evidence="9" id="KW-1185">Reference proteome</keyword>
<feature type="transmembrane region" description="Helical" evidence="6">
    <location>
        <begin position="407"/>
        <end position="426"/>
    </location>
</feature>
<accession>A0A1B9GLL7</accession>
<dbReference type="GO" id="GO:0005886">
    <property type="term" value="C:plasma membrane"/>
    <property type="evidence" value="ECO:0007669"/>
    <property type="project" value="TreeGrafter"/>
</dbReference>
<feature type="transmembrane region" description="Helical" evidence="6">
    <location>
        <begin position="540"/>
        <end position="560"/>
    </location>
</feature>
<feature type="transmembrane region" description="Helical" evidence="6">
    <location>
        <begin position="363"/>
        <end position="395"/>
    </location>
</feature>
<evidence type="ECO:0000256" key="6">
    <source>
        <dbReference type="SAM" id="Phobius"/>
    </source>
</evidence>
<evidence type="ECO:0000256" key="3">
    <source>
        <dbReference type="ARBA" id="ARBA00022989"/>
    </source>
</evidence>
<reference evidence="8 9" key="1">
    <citation type="submission" date="2013-07" db="EMBL/GenBank/DDBJ databases">
        <title>The Genome Sequence of Cryptococcus heveanensis BCC8398.</title>
        <authorList>
            <consortium name="The Broad Institute Genome Sequencing Platform"/>
            <person name="Cuomo C."/>
            <person name="Litvintseva A."/>
            <person name="Chen Y."/>
            <person name="Heitman J."/>
            <person name="Sun S."/>
            <person name="Springer D."/>
            <person name="Dromer F."/>
            <person name="Young S.K."/>
            <person name="Zeng Q."/>
            <person name="Gargeya S."/>
            <person name="Fitzgerald M."/>
            <person name="Abouelleil A."/>
            <person name="Alvarado L."/>
            <person name="Berlin A.M."/>
            <person name="Chapman S.B."/>
            <person name="Dewar J."/>
            <person name="Goldberg J."/>
            <person name="Griggs A."/>
            <person name="Gujja S."/>
            <person name="Hansen M."/>
            <person name="Howarth C."/>
            <person name="Imamovic A."/>
            <person name="Larimer J."/>
            <person name="McCowan C."/>
            <person name="Murphy C."/>
            <person name="Pearson M."/>
            <person name="Priest M."/>
            <person name="Roberts A."/>
            <person name="Saif S."/>
            <person name="Shea T."/>
            <person name="Sykes S."/>
            <person name="Wortman J."/>
            <person name="Nusbaum C."/>
            <person name="Birren B."/>
        </authorList>
    </citation>
    <scope>NUCLEOTIDE SEQUENCE [LARGE SCALE GENOMIC DNA]</scope>
    <source>
        <strain evidence="8 9">BCC8398</strain>
    </source>
</reference>
<dbReference type="PANTHER" id="PTHR23502:SF184">
    <property type="entry name" value="MAJOR FACILITATOR SUPERFAMILY (MFS) PROFILE DOMAIN-CONTAINING PROTEIN"/>
    <property type="match status" value="1"/>
</dbReference>
<dbReference type="AlphaFoldDB" id="A0A1B9GLL7"/>
<evidence type="ECO:0000313" key="9">
    <source>
        <dbReference type="Proteomes" id="UP000092666"/>
    </source>
</evidence>
<reference evidence="9" key="2">
    <citation type="submission" date="2013-12" db="EMBL/GenBank/DDBJ databases">
        <title>Evolution of pathogenesis and genome organization in the Tremellales.</title>
        <authorList>
            <person name="Cuomo C."/>
            <person name="Litvintseva A."/>
            <person name="Heitman J."/>
            <person name="Chen Y."/>
            <person name="Sun S."/>
            <person name="Springer D."/>
            <person name="Dromer F."/>
            <person name="Young S."/>
            <person name="Zeng Q."/>
            <person name="Chapman S."/>
            <person name="Gujja S."/>
            <person name="Saif S."/>
            <person name="Birren B."/>
        </authorList>
    </citation>
    <scope>NUCLEOTIDE SEQUENCE [LARGE SCALE GENOMIC DNA]</scope>
    <source>
        <strain evidence="9">BCC8398</strain>
    </source>
</reference>
<feature type="region of interest" description="Disordered" evidence="5">
    <location>
        <begin position="1"/>
        <end position="92"/>
    </location>
</feature>
<keyword evidence="2 6" id="KW-0812">Transmembrane</keyword>
<dbReference type="GO" id="GO:0022857">
    <property type="term" value="F:transmembrane transporter activity"/>
    <property type="evidence" value="ECO:0007669"/>
    <property type="project" value="InterPro"/>
</dbReference>
<evidence type="ECO:0000259" key="7">
    <source>
        <dbReference type="PROSITE" id="PS50850"/>
    </source>
</evidence>
<dbReference type="STRING" id="1296120.A0A1B9GLL7"/>
<keyword evidence="3 6" id="KW-1133">Transmembrane helix</keyword>
<dbReference type="FunFam" id="1.20.1250.20:FF:000088">
    <property type="entry name" value="MFS multidrug transporter, putative"/>
    <property type="match status" value="1"/>
</dbReference>
<feature type="region of interest" description="Disordered" evidence="5">
    <location>
        <begin position="609"/>
        <end position="633"/>
    </location>
</feature>
<feature type="transmembrane region" description="Helical" evidence="6">
    <location>
        <begin position="289"/>
        <end position="308"/>
    </location>
</feature>
<feature type="domain" description="Major facilitator superfamily (MFS) profile" evidence="7">
    <location>
        <begin position="135"/>
        <end position="564"/>
    </location>
</feature>
<dbReference type="EMBL" id="KI669511">
    <property type="protein sequence ID" value="OCF31946.1"/>
    <property type="molecule type" value="Genomic_DNA"/>
</dbReference>
<feature type="transmembrane region" description="Helical" evidence="6">
    <location>
        <begin position="257"/>
        <end position="277"/>
    </location>
</feature>
<dbReference type="Pfam" id="PF07690">
    <property type="entry name" value="MFS_1"/>
    <property type="match status" value="1"/>
</dbReference>
<comment type="subcellular location">
    <subcellularLocation>
        <location evidence="1">Membrane</location>
        <topology evidence="1">Multi-pass membrane protein</topology>
    </subcellularLocation>
</comment>
<dbReference type="OrthoDB" id="9986881at2759"/>
<dbReference type="CDD" id="cd17323">
    <property type="entry name" value="MFS_Tpo1_MDR_like"/>
    <property type="match status" value="1"/>
</dbReference>
<keyword evidence="4 6" id="KW-0472">Membrane</keyword>
<evidence type="ECO:0000256" key="2">
    <source>
        <dbReference type="ARBA" id="ARBA00022692"/>
    </source>
</evidence>
<feature type="transmembrane region" description="Helical" evidence="6">
    <location>
        <begin position="472"/>
        <end position="496"/>
    </location>
</feature>
<feature type="compositionally biased region" description="Basic and acidic residues" evidence="5">
    <location>
        <begin position="623"/>
        <end position="633"/>
    </location>
</feature>
<protein>
    <submittedName>
        <fullName evidence="8">Multidrug transporter</fullName>
    </submittedName>
</protein>
<dbReference type="InterPro" id="IPR020846">
    <property type="entry name" value="MFS_dom"/>
</dbReference>
<feature type="transmembrane region" description="Helical" evidence="6">
    <location>
        <begin position="170"/>
        <end position="188"/>
    </location>
</feature>
<sequence>MYDHDHELDHDTDVEADADGPQKYLARVTKEKGSATDVLNADHGGPSRPPSMREGEGDYGRITPESPISIKSRPLSSAPSSRPSQPSARPTLPHAQVSHFAYPGRGTPDEPFLVDFGPEDRTNPYNWSKKYRWFLTLLIGVTALCPPFASVSYSSTVAQVSKEFGMSSELATAGISLYILGNAIGVLFWAPLSEIYGRQLAFNASFPLFTISNLGTALAKNTRTLMVMRFFAGLFGASCLTNAGGQIGDMWAAHERAMATSIFSLAPFLGPVLGPIIGGYVTEYCGYHWVYWLQFIYAFVITAICLVVQPETYAPTILRRQANKFTKLSFKQGSNEVYIAKYDKVKKSKSEIMKIGLLRPFELLFTEVIVGCLAIYGAIVYGILYLFFACFPLIYQEIRGWSVGQGGLAFLGMGLGLIVGNAINPLGNYWYRRASIPGQSTPPEARLPLAFAAAILCPVGLFWFAWTSAPPVHWIWSILASIPFGLAFILIFSAMVNYIIDSYTLYAASALAAQAVLRCLFGAAFPLFAVKMYRDLGLHWAGTLVAFLSLICAPMPFLFYRYGPYLRRKSRYAPSVPLTQAEIEASSETPEQLEAEAARDELRKVETRLNEDEALEPQWGAEAGERAKQGGEGVREVDMIVGLDLEKGRQ</sequence>
<evidence type="ECO:0000313" key="8">
    <source>
        <dbReference type="EMBL" id="OCF31946.1"/>
    </source>
</evidence>
<organism evidence="8 9">
    <name type="scientific">Kwoniella heveanensis BCC8398</name>
    <dbReference type="NCBI Taxonomy" id="1296120"/>
    <lineage>
        <taxon>Eukaryota</taxon>
        <taxon>Fungi</taxon>
        <taxon>Dikarya</taxon>
        <taxon>Basidiomycota</taxon>
        <taxon>Agaricomycotina</taxon>
        <taxon>Tremellomycetes</taxon>
        <taxon>Tremellales</taxon>
        <taxon>Cryptococcaceae</taxon>
        <taxon>Kwoniella</taxon>
    </lineage>
</organism>
<evidence type="ECO:0000256" key="4">
    <source>
        <dbReference type="ARBA" id="ARBA00023136"/>
    </source>
</evidence>
<evidence type="ECO:0000256" key="1">
    <source>
        <dbReference type="ARBA" id="ARBA00004141"/>
    </source>
</evidence>
<dbReference type="SUPFAM" id="SSF103473">
    <property type="entry name" value="MFS general substrate transporter"/>
    <property type="match status" value="1"/>
</dbReference>
<feature type="compositionally biased region" description="Basic and acidic residues" evidence="5">
    <location>
        <begin position="1"/>
        <end position="13"/>
    </location>
</feature>
<dbReference type="PROSITE" id="PS50850">
    <property type="entry name" value="MFS"/>
    <property type="match status" value="1"/>
</dbReference>